<accession>A0A518CNP1</accession>
<dbReference type="GO" id="GO:0102998">
    <property type="term" value="F:4-sulfomuconolactone hydrolase activity"/>
    <property type="evidence" value="ECO:0007669"/>
    <property type="project" value="UniProtKB-EC"/>
</dbReference>
<keyword evidence="4" id="KW-1185">Reference proteome</keyword>
<dbReference type="AlphaFoldDB" id="A0A518CNP1"/>
<evidence type="ECO:0000313" key="3">
    <source>
        <dbReference type="EMBL" id="QDU80839.1"/>
    </source>
</evidence>
<name>A0A518CNP1_9PLAN</name>
<dbReference type="InterPro" id="IPR052350">
    <property type="entry name" value="Metallo-dep_Lactonases"/>
</dbReference>
<dbReference type="SUPFAM" id="SSF51556">
    <property type="entry name" value="Metallo-dependent hydrolases"/>
    <property type="match status" value="1"/>
</dbReference>
<dbReference type="InterPro" id="IPR006680">
    <property type="entry name" value="Amidohydro-rel"/>
</dbReference>
<sequence length="347" mass="39588">MPLPPNSFSNQPIPDLYTSASSRREFLLNSLAATTMFGLAGCGKSSDETITGISEIDSDATPSPSPIVDTHMHIWANDFAKYPVKEGTKEPDVEGSAEMLIEEMDQHGIDYCVLVQVIYHGWDNSYVADVQAKYPDRFRTQGLIDPEDPNVAEKFSYWIEQRGLHGMRMSAIYYEDKEDWITSPAHHQMWQCAADLGAVFNFFIKTHQLPKLEEMIKEYPEVKVAIDHFAYLELGKENTAEELEKLLRLAQYPQVYCKLSEMSSISLTKEYPYTDSVPVVKQVFDAFGAERLMWGTGFPGSSRAHYQRPKVEEELDLVRKHLSFLNDDDKRKILGENAYKLWQFGTA</sequence>
<comment type="similarity">
    <text evidence="1">Belongs to the metallo-dependent hydrolases superfamily.</text>
</comment>
<feature type="domain" description="Amidohydrolase-related" evidence="2">
    <location>
        <begin position="68"/>
        <end position="344"/>
    </location>
</feature>
<organism evidence="3 4">
    <name type="scientific">Polystyrenella longa</name>
    <dbReference type="NCBI Taxonomy" id="2528007"/>
    <lineage>
        <taxon>Bacteria</taxon>
        <taxon>Pseudomonadati</taxon>
        <taxon>Planctomycetota</taxon>
        <taxon>Planctomycetia</taxon>
        <taxon>Planctomycetales</taxon>
        <taxon>Planctomycetaceae</taxon>
        <taxon>Polystyrenella</taxon>
    </lineage>
</organism>
<dbReference type="EMBL" id="CP036281">
    <property type="protein sequence ID" value="QDU80839.1"/>
    <property type="molecule type" value="Genomic_DNA"/>
</dbReference>
<reference evidence="3 4" key="1">
    <citation type="submission" date="2019-02" db="EMBL/GenBank/DDBJ databases">
        <title>Deep-cultivation of Planctomycetes and their phenomic and genomic characterization uncovers novel biology.</title>
        <authorList>
            <person name="Wiegand S."/>
            <person name="Jogler M."/>
            <person name="Boedeker C."/>
            <person name="Pinto D."/>
            <person name="Vollmers J."/>
            <person name="Rivas-Marin E."/>
            <person name="Kohn T."/>
            <person name="Peeters S.H."/>
            <person name="Heuer A."/>
            <person name="Rast P."/>
            <person name="Oberbeckmann S."/>
            <person name="Bunk B."/>
            <person name="Jeske O."/>
            <person name="Meyerdierks A."/>
            <person name="Storesund J.E."/>
            <person name="Kallscheuer N."/>
            <person name="Luecker S."/>
            <person name="Lage O.M."/>
            <person name="Pohl T."/>
            <person name="Merkel B.J."/>
            <person name="Hornburger P."/>
            <person name="Mueller R.-W."/>
            <person name="Bruemmer F."/>
            <person name="Labrenz M."/>
            <person name="Spormann A.M."/>
            <person name="Op den Camp H."/>
            <person name="Overmann J."/>
            <person name="Amann R."/>
            <person name="Jetten M.S.M."/>
            <person name="Mascher T."/>
            <person name="Medema M.H."/>
            <person name="Devos D.P."/>
            <person name="Kaster A.-K."/>
            <person name="Ovreas L."/>
            <person name="Rohde M."/>
            <person name="Galperin M.Y."/>
            <person name="Jogler C."/>
        </authorList>
    </citation>
    <scope>NUCLEOTIDE SEQUENCE [LARGE SCALE GENOMIC DNA]</scope>
    <source>
        <strain evidence="3 4">Pla110</strain>
    </source>
</reference>
<dbReference type="Gene3D" id="3.20.20.140">
    <property type="entry name" value="Metal-dependent hydrolases"/>
    <property type="match status" value="1"/>
</dbReference>
<evidence type="ECO:0000259" key="2">
    <source>
        <dbReference type="Pfam" id="PF04909"/>
    </source>
</evidence>
<dbReference type="PANTHER" id="PTHR43569">
    <property type="entry name" value="AMIDOHYDROLASE"/>
    <property type="match status" value="1"/>
</dbReference>
<protein>
    <submittedName>
        <fullName evidence="3">4-sulfomuconolactone hydrolase</fullName>
        <ecNumber evidence="3">3.1.1.92</ecNumber>
    </submittedName>
</protein>
<dbReference type="EC" id="3.1.1.92" evidence="3"/>
<evidence type="ECO:0000313" key="4">
    <source>
        <dbReference type="Proteomes" id="UP000317178"/>
    </source>
</evidence>
<dbReference type="Pfam" id="PF04909">
    <property type="entry name" value="Amidohydro_2"/>
    <property type="match status" value="1"/>
</dbReference>
<dbReference type="KEGG" id="plon:Pla110_25750"/>
<dbReference type="OrthoDB" id="9787654at2"/>
<keyword evidence="3" id="KW-0378">Hydrolase</keyword>
<evidence type="ECO:0000256" key="1">
    <source>
        <dbReference type="ARBA" id="ARBA00038310"/>
    </source>
</evidence>
<dbReference type="InterPro" id="IPR032466">
    <property type="entry name" value="Metal_Hydrolase"/>
</dbReference>
<gene>
    <name evidence="3" type="ORF">Pla110_25750</name>
</gene>
<dbReference type="RefSeq" id="WP_144996075.1">
    <property type="nucleotide sequence ID" value="NZ_CP036281.1"/>
</dbReference>
<dbReference type="Proteomes" id="UP000317178">
    <property type="component" value="Chromosome"/>
</dbReference>
<dbReference type="PANTHER" id="PTHR43569:SF2">
    <property type="entry name" value="AMIDOHYDROLASE-RELATED DOMAIN-CONTAINING PROTEIN"/>
    <property type="match status" value="1"/>
</dbReference>
<proteinExistence type="inferred from homology"/>